<dbReference type="AlphaFoldDB" id="A0A540KZ80"/>
<keyword evidence="3" id="KW-1185">Reference proteome</keyword>
<evidence type="ECO:0000313" key="2">
    <source>
        <dbReference type="EMBL" id="TQD79399.1"/>
    </source>
</evidence>
<proteinExistence type="predicted"/>
<dbReference type="Proteomes" id="UP000315295">
    <property type="component" value="Unassembled WGS sequence"/>
</dbReference>
<name>A0A540KZ80_MALBA</name>
<feature type="compositionally biased region" description="Low complexity" evidence="1">
    <location>
        <begin position="107"/>
        <end position="118"/>
    </location>
</feature>
<gene>
    <name evidence="2" type="ORF">C1H46_035049</name>
</gene>
<evidence type="ECO:0000256" key="1">
    <source>
        <dbReference type="SAM" id="MobiDB-lite"/>
    </source>
</evidence>
<comment type="caution">
    <text evidence="2">The sequence shown here is derived from an EMBL/GenBank/DDBJ whole genome shotgun (WGS) entry which is preliminary data.</text>
</comment>
<dbReference type="STRING" id="106549.A0A540KZ80"/>
<dbReference type="EMBL" id="VIEB01000861">
    <property type="protein sequence ID" value="TQD79399.1"/>
    <property type="molecule type" value="Genomic_DNA"/>
</dbReference>
<feature type="region of interest" description="Disordered" evidence="1">
    <location>
        <begin position="1"/>
        <end position="33"/>
    </location>
</feature>
<protein>
    <submittedName>
        <fullName evidence="2">Uncharacterized protein</fullName>
    </submittedName>
</protein>
<feature type="compositionally biased region" description="Polar residues" evidence="1">
    <location>
        <begin position="51"/>
        <end position="84"/>
    </location>
</feature>
<organism evidence="2 3">
    <name type="scientific">Malus baccata</name>
    <name type="common">Siberian crab apple</name>
    <name type="synonym">Pyrus baccata</name>
    <dbReference type="NCBI Taxonomy" id="106549"/>
    <lineage>
        <taxon>Eukaryota</taxon>
        <taxon>Viridiplantae</taxon>
        <taxon>Streptophyta</taxon>
        <taxon>Embryophyta</taxon>
        <taxon>Tracheophyta</taxon>
        <taxon>Spermatophyta</taxon>
        <taxon>Magnoliopsida</taxon>
        <taxon>eudicotyledons</taxon>
        <taxon>Gunneridae</taxon>
        <taxon>Pentapetalae</taxon>
        <taxon>rosids</taxon>
        <taxon>fabids</taxon>
        <taxon>Rosales</taxon>
        <taxon>Rosaceae</taxon>
        <taxon>Amygdaloideae</taxon>
        <taxon>Maleae</taxon>
        <taxon>Malus</taxon>
    </lineage>
</organism>
<feature type="region of interest" description="Disordered" evidence="1">
    <location>
        <begin position="49"/>
        <end position="128"/>
    </location>
</feature>
<reference evidence="2 3" key="1">
    <citation type="journal article" date="2019" name="G3 (Bethesda)">
        <title>Sequencing of a Wild Apple (Malus baccata) Genome Unravels the Differences Between Cultivated and Wild Apple Species Regarding Disease Resistance and Cold Tolerance.</title>
        <authorList>
            <person name="Chen X."/>
        </authorList>
    </citation>
    <scope>NUCLEOTIDE SEQUENCE [LARGE SCALE GENOMIC DNA]</scope>
    <source>
        <strain evidence="3">cv. Shandingzi</strain>
        <tissue evidence="2">Leaves</tissue>
    </source>
</reference>
<accession>A0A540KZ80</accession>
<sequence>MGSEDDLHNRERGWIPNPIRKGTHFSNKGKRERERAMAVVENAGVELGKSVGSNSANRNPVTSTTPQNGGAVTAPNNPDLSKLSNAAAPLRHRIDQSMYVMVTPPSQRQHQQQHQQQRPGDGGSAGEL</sequence>
<feature type="compositionally biased region" description="Basic and acidic residues" evidence="1">
    <location>
        <begin position="1"/>
        <end position="13"/>
    </location>
</feature>
<evidence type="ECO:0000313" key="3">
    <source>
        <dbReference type="Proteomes" id="UP000315295"/>
    </source>
</evidence>